<dbReference type="PANTHER" id="PTHR43713:SF3">
    <property type="entry name" value="GLUTAMATE-1-SEMIALDEHYDE 2,1-AMINOMUTASE 1, CHLOROPLASTIC-RELATED"/>
    <property type="match status" value="1"/>
</dbReference>
<sequence length="440" mass="47284">MSSLRNQDLQAALDDAIARYVRQSPKSKALHDEAVKSLPGGNTRAVLHTDPFPLCVRSGSGYMVTSEDEQNLVNFTGEFTAALYGHSHPVIQGAVRHVLENVGMNVSATTSQEQLFAKGICQRFGVEQVRFTNSGTEANLQALAAARHFTKKRKIVVFGGGYHGSFLGFAGGKPAANNVDVDDWVVVKYNDLDCTARAIRSEGVAAVLVEGMQGAGGCICGTPEFLTCIQETASEAGVLFILDEVMTSRMSANGLAGAQGLNPDLKTFGKWLGGGVAFGAFGGRADIMSAFDPRFPRALPHSGTFNNNTLAMHLGYAGLTKIYTPDVANEFTARGGQFLSRLNQVTEGTKLCFTGCGTVMNAHFPVDGSSVITNAADVTEVQQLKDLFWFEMLESGFWIARRGLVALILETPQAELDRFVSCVEGFISRNKAFVALDQTR</sequence>
<dbReference type="InterPro" id="IPR015424">
    <property type="entry name" value="PyrdxlP-dep_Trfase"/>
</dbReference>
<dbReference type="GO" id="GO:0030170">
    <property type="term" value="F:pyridoxal phosphate binding"/>
    <property type="evidence" value="ECO:0007669"/>
    <property type="project" value="InterPro"/>
</dbReference>
<accession>A0A0L0N874</accession>
<keyword evidence="4" id="KW-0032">Aminotransferase</keyword>
<keyword evidence="2 3" id="KW-0663">Pyridoxal phosphate</keyword>
<dbReference type="Gene3D" id="3.40.640.10">
    <property type="entry name" value="Type I PLP-dependent aspartate aminotransferase-like (Major domain)"/>
    <property type="match status" value="1"/>
</dbReference>
<dbReference type="InterPro" id="IPR005814">
    <property type="entry name" value="Aminotrans_3"/>
</dbReference>
<dbReference type="OrthoDB" id="425114at2759"/>
<dbReference type="STRING" id="1163406.A0A0L0N874"/>
<evidence type="ECO:0000313" key="5">
    <source>
        <dbReference type="Proteomes" id="UP000036947"/>
    </source>
</evidence>
<dbReference type="Gene3D" id="3.90.1150.10">
    <property type="entry name" value="Aspartate Aminotransferase, domain 1"/>
    <property type="match status" value="1"/>
</dbReference>
<protein>
    <submittedName>
        <fullName evidence="4">Putative aminotransferase</fullName>
    </submittedName>
</protein>
<reference evidence="4 5" key="1">
    <citation type="journal article" date="2015" name="BMC Genomics">
        <title>The genome of the truffle-parasite Tolypocladium ophioglossoides and the evolution of antifungal peptaibiotics.</title>
        <authorList>
            <person name="Quandt C.A."/>
            <person name="Bushley K.E."/>
            <person name="Spatafora J.W."/>
        </authorList>
    </citation>
    <scope>NUCLEOTIDE SEQUENCE [LARGE SCALE GENOMIC DNA]</scope>
    <source>
        <strain evidence="4 5">CBS 100239</strain>
    </source>
</reference>
<dbReference type="GO" id="GO:0008483">
    <property type="term" value="F:transaminase activity"/>
    <property type="evidence" value="ECO:0007669"/>
    <property type="project" value="UniProtKB-KW"/>
</dbReference>
<dbReference type="InterPro" id="IPR015421">
    <property type="entry name" value="PyrdxlP-dep_Trfase_major"/>
</dbReference>
<comment type="similarity">
    <text evidence="3">Belongs to the class-III pyridoxal-phosphate-dependent aminotransferase family.</text>
</comment>
<proteinExistence type="inferred from homology"/>
<keyword evidence="4" id="KW-0808">Transferase</keyword>
<evidence type="ECO:0000256" key="1">
    <source>
        <dbReference type="ARBA" id="ARBA00001933"/>
    </source>
</evidence>
<gene>
    <name evidence="4" type="ORF">TOPH_05123</name>
</gene>
<dbReference type="InterPro" id="IPR015422">
    <property type="entry name" value="PyrdxlP-dep_Trfase_small"/>
</dbReference>
<keyword evidence="5" id="KW-1185">Reference proteome</keyword>
<evidence type="ECO:0000256" key="3">
    <source>
        <dbReference type="RuleBase" id="RU003560"/>
    </source>
</evidence>
<comment type="caution">
    <text evidence="4">The sequence shown here is derived from an EMBL/GenBank/DDBJ whole genome shotgun (WGS) entry which is preliminary data.</text>
</comment>
<dbReference type="AlphaFoldDB" id="A0A0L0N874"/>
<dbReference type="Proteomes" id="UP000036947">
    <property type="component" value="Unassembled WGS sequence"/>
</dbReference>
<evidence type="ECO:0000256" key="2">
    <source>
        <dbReference type="ARBA" id="ARBA00022898"/>
    </source>
</evidence>
<dbReference type="PANTHER" id="PTHR43713">
    <property type="entry name" value="GLUTAMATE-1-SEMIALDEHYDE 2,1-AMINOMUTASE"/>
    <property type="match status" value="1"/>
</dbReference>
<evidence type="ECO:0000313" key="4">
    <source>
        <dbReference type="EMBL" id="KND90256.1"/>
    </source>
</evidence>
<organism evidence="4 5">
    <name type="scientific">Tolypocladium ophioglossoides (strain CBS 100239)</name>
    <name type="common">Snaketongue truffleclub</name>
    <name type="synonym">Elaphocordyceps ophioglossoides</name>
    <dbReference type="NCBI Taxonomy" id="1163406"/>
    <lineage>
        <taxon>Eukaryota</taxon>
        <taxon>Fungi</taxon>
        <taxon>Dikarya</taxon>
        <taxon>Ascomycota</taxon>
        <taxon>Pezizomycotina</taxon>
        <taxon>Sordariomycetes</taxon>
        <taxon>Hypocreomycetidae</taxon>
        <taxon>Hypocreales</taxon>
        <taxon>Ophiocordycipitaceae</taxon>
        <taxon>Tolypocladium</taxon>
    </lineage>
</organism>
<dbReference type="Pfam" id="PF00202">
    <property type="entry name" value="Aminotran_3"/>
    <property type="match status" value="1"/>
</dbReference>
<name>A0A0L0N874_TOLOC</name>
<dbReference type="SUPFAM" id="SSF53383">
    <property type="entry name" value="PLP-dependent transferases"/>
    <property type="match status" value="1"/>
</dbReference>
<dbReference type="EMBL" id="LFRF01000014">
    <property type="protein sequence ID" value="KND90256.1"/>
    <property type="molecule type" value="Genomic_DNA"/>
</dbReference>
<comment type="cofactor">
    <cofactor evidence="1">
        <name>pyridoxal 5'-phosphate</name>
        <dbReference type="ChEBI" id="CHEBI:597326"/>
    </cofactor>
</comment>